<evidence type="ECO:0000256" key="3">
    <source>
        <dbReference type="PIRSR" id="PIRSR016184-1"/>
    </source>
</evidence>
<protein>
    <recommendedName>
        <fullName evidence="6">Phenazine biosynthesis-like domain-containing protein</fullName>
    </recommendedName>
</protein>
<evidence type="ECO:0000256" key="2">
    <source>
        <dbReference type="ARBA" id="ARBA00023235"/>
    </source>
</evidence>
<dbReference type="PANTHER" id="PTHR13774">
    <property type="entry name" value="PHENAZINE BIOSYNTHESIS PROTEIN"/>
    <property type="match status" value="1"/>
</dbReference>
<feature type="active site" evidence="3">
    <location>
        <position position="50"/>
    </location>
</feature>
<dbReference type="AlphaFoldDB" id="A0A816UFT3"/>
<evidence type="ECO:0000313" key="5">
    <source>
        <dbReference type="Proteomes" id="UP000663824"/>
    </source>
</evidence>
<evidence type="ECO:0008006" key="6">
    <source>
        <dbReference type="Google" id="ProtNLM"/>
    </source>
</evidence>
<dbReference type="NCBIfam" id="TIGR00654">
    <property type="entry name" value="PhzF_family"/>
    <property type="match status" value="1"/>
</dbReference>
<dbReference type="InterPro" id="IPR003719">
    <property type="entry name" value="Phenazine_PhzF-like"/>
</dbReference>
<comment type="caution">
    <text evidence="4">The sequence shown here is derived from an EMBL/GenBank/DDBJ whole genome shotgun (WGS) entry which is preliminary data.</text>
</comment>
<proteinExistence type="inferred from homology"/>
<dbReference type="EMBL" id="CAJNRE010012396">
    <property type="protein sequence ID" value="CAF2109867.1"/>
    <property type="molecule type" value="Genomic_DNA"/>
</dbReference>
<evidence type="ECO:0000313" key="4">
    <source>
        <dbReference type="EMBL" id="CAF2109867.1"/>
    </source>
</evidence>
<accession>A0A816UFT3</accession>
<dbReference type="Gene3D" id="3.10.310.10">
    <property type="entry name" value="Diaminopimelate Epimerase, Chain A, domain 1"/>
    <property type="match status" value="2"/>
</dbReference>
<evidence type="ECO:0000256" key="1">
    <source>
        <dbReference type="ARBA" id="ARBA00008270"/>
    </source>
</evidence>
<gene>
    <name evidence="4" type="ORF">MBJ925_LOCUS23979</name>
</gene>
<name>A0A816UFT3_9BILA</name>
<dbReference type="PANTHER" id="PTHR13774:SF17">
    <property type="entry name" value="PHENAZINE BIOSYNTHESIS-LIKE DOMAIN-CONTAINING PROTEIN"/>
    <property type="match status" value="1"/>
</dbReference>
<reference evidence="4" key="1">
    <citation type="submission" date="2021-02" db="EMBL/GenBank/DDBJ databases">
        <authorList>
            <person name="Nowell W R."/>
        </authorList>
    </citation>
    <scope>NUCLEOTIDE SEQUENCE</scope>
</reference>
<dbReference type="Pfam" id="PF02567">
    <property type="entry name" value="PhzC-PhzF"/>
    <property type="match status" value="1"/>
</dbReference>
<organism evidence="4 5">
    <name type="scientific">Rotaria magnacalcarata</name>
    <dbReference type="NCBI Taxonomy" id="392030"/>
    <lineage>
        <taxon>Eukaryota</taxon>
        <taxon>Metazoa</taxon>
        <taxon>Spiralia</taxon>
        <taxon>Gnathifera</taxon>
        <taxon>Rotifera</taxon>
        <taxon>Eurotatoria</taxon>
        <taxon>Bdelloidea</taxon>
        <taxon>Philodinida</taxon>
        <taxon>Philodinidae</taxon>
        <taxon>Rotaria</taxon>
    </lineage>
</organism>
<dbReference type="PIRSF" id="PIRSF016184">
    <property type="entry name" value="PhzC_PhzF"/>
    <property type="match status" value="1"/>
</dbReference>
<keyword evidence="2" id="KW-0413">Isomerase</keyword>
<dbReference type="SUPFAM" id="SSF54506">
    <property type="entry name" value="Diaminopimelate epimerase-like"/>
    <property type="match status" value="1"/>
</dbReference>
<sequence length="306" mass="34289">MIEIYTVDAFTDEIFKGNPAAVCTSFRDVPSTPDLDGLFQKIAAEMNLSETAFITQAKNSPSNKRYFIQWFSPTNEVNICGHATLATAHILFERILNDSLATELIFETKYVGELKVGKSTKQGQLELNFPMGDPQPIEFDKQILDQLKSKLNISTQEILATQFCKRTKYLLVHLSSLDDNIKAQGTLTEIDFGENINPFICGTIVTSTSTTSDFVSRFFAPWLGVLEDPVCGSAHTVLAVYWSRILNNKSVLHAYQKSSRGGYVDCELDEINQRVLLRGSAIIVLHGQLFLQQDQLDFLKKINKSC</sequence>
<comment type="similarity">
    <text evidence="1">Belongs to the PhzF family.</text>
</comment>
<dbReference type="GO" id="GO:0005737">
    <property type="term" value="C:cytoplasm"/>
    <property type="evidence" value="ECO:0007669"/>
    <property type="project" value="TreeGrafter"/>
</dbReference>
<dbReference type="Proteomes" id="UP000663824">
    <property type="component" value="Unassembled WGS sequence"/>
</dbReference>
<dbReference type="GO" id="GO:0016853">
    <property type="term" value="F:isomerase activity"/>
    <property type="evidence" value="ECO:0007669"/>
    <property type="project" value="UniProtKB-KW"/>
</dbReference>